<keyword evidence="1" id="KW-0472">Membrane</keyword>
<proteinExistence type="predicted"/>
<sequence>MKQKIKRYIIQFIKEMIPVVIGILIALSIDNWNQSRKDKKYSEEIFALINSELNETLESIKETTPKQKALVDTLEVYASNKDVSILQSVLKAKGIYIATVKMNAWNAFSNSKIELVDYKKLTALSNIEEQKQLLKLKSETLMNLILTNSSDNNENQKNVFKMMLMDIIQTQKTMQRDIEAYLKK</sequence>
<dbReference type="Proteomes" id="UP001210231">
    <property type="component" value="Unassembled WGS sequence"/>
</dbReference>
<protein>
    <submittedName>
        <fullName evidence="2">Uncharacterized protein</fullName>
    </submittedName>
</protein>
<evidence type="ECO:0000313" key="3">
    <source>
        <dbReference type="Proteomes" id="UP001210231"/>
    </source>
</evidence>
<keyword evidence="3" id="KW-1185">Reference proteome</keyword>
<keyword evidence="1" id="KW-0812">Transmembrane</keyword>
<keyword evidence="1" id="KW-1133">Transmembrane helix</keyword>
<name>A0ABT4UPM3_9BACT</name>
<dbReference type="RefSeq" id="WP_407033125.1">
    <property type="nucleotide sequence ID" value="NZ_JAQGEF010000045.1"/>
</dbReference>
<reference evidence="2 3" key="1">
    <citation type="submission" date="2022-12" db="EMBL/GenBank/DDBJ databases">
        <title>Chitinophagaceae gen. sp. nov., a new member of the family Chitinophagaceae, isolated from soil in a chemical factory.</title>
        <authorList>
            <person name="Ke Z."/>
        </authorList>
    </citation>
    <scope>NUCLEOTIDE SEQUENCE [LARGE SCALE GENOMIC DNA]</scope>
    <source>
        <strain evidence="2 3">LY-5</strain>
    </source>
</reference>
<feature type="transmembrane region" description="Helical" evidence="1">
    <location>
        <begin position="12"/>
        <end position="29"/>
    </location>
</feature>
<gene>
    <name evidence="2" type="ORF">O3P16_18440</name>
</gene>
<dbReference type="EMBL" id="JAQGEF010000045">
    <property type="protein sequence ID" value="MDA3616795.1"/>
    <property type="molecule type" value="Genomic_DNA"/>
</dbReference>
<comment type="caution">
    <text evidence="2">The sequence shown here is derived from an EMBL/GenBank/DDBJ whole genome shotgun (WGS) entry which is preliminary data.</text>
</comment>
<evidence type="ECO:0000256" key="1">
    <source>
        <dbReference type="SAM" id="Phobius"/>
    </source>
</evidence>
<organism evidence="2 3">
    <name type="scientific">Polluticaenibacter yanchengensis</name>
    <dbReference type="NCBI Taxonomy" id="3014562"/>
    <lineage>
        <taxon>Bacteria</taxon>
        <taxon>Pseudomonadati</taxon>
        <taxon>Bacteroidota</taxon>
        <taxon>Chitinophagia</taxon>
        <taxon>Chitinophagales</taxon>
        <taxon>Chitinophagaceae</taxon>
        <taxon>Polluticaenibacter</taxon>
    </lineage>
</organism>
<accession>A0ABT4UPM3</accession>
<evidence type="ECO:0000313" key="2">
    <source>
        <dbReference type="EMBL" id="MDA3616795.1"/>
    </source>
</evidence>